<dbReference type="AlphaFoldDB" id="A0A1U7Y1A0"/>
<dbReference type="PANTHER" id="PTHR48200:SF1">
    <property type="entry name" value="AMINOTRANSFERASE-LIKE PLANT MOBILE DOMAIN-CONTAINING PROTEIN"/>
    <property type="match status" value="1"/>
</dbReference>
<protein>
    <submittedName>
        <fullName evidence="4">Uncharacterized protein LOC104243430</fullName>
    </submittedName>
</protein>
<sequence length="276" mass="31935">MFFPNVKGTMDIRMARIAQILTIKKDHTLAPLVLTDIHRALTLCKAGAQFFEGCNILLQMWLIKHLRHHPKFMSYGSSTDNFIKSYEERVKDYNSLERFEVWVSHLKALIASQVEWTIGWLPVTEAIYMMATKGHLILMGLRSVHPYALQRVLRQLGIYQVVPKDEDLTTQVIELHLEAALPETLVQQDWNGFQYLKNGTQVPDVATGELDPDYAAWFEKRSCANNEPDPEPKPERPAKRPHVQAFDDKVQERLAWGEKEKKYQVAIHTLEEKLRS</sequence>
<evidence type="ECO:0000313" key="4">
    <source>
        <dbReference type="RefSeq" id="XP_009796913.1"/>
    </source>
</evidence>
<dbReference type="OrthoDB" id="1291298at2759"/>
<dbReference type="eggNOG" id="ENOG502SZ92">
    <property type="taxonomic scope" value="Eukaryota"/>
</dbReference>
<dbReference type="Proteomes" id="UP000189701">
    <property type="component" value="Unplaced"/>
</dbReference>
<dbReference type="PANTHER" id="PTHR48200">
    <property type="entry name" value="PROTEIN, PUTATIVE-RELATED"/>
    <property type="match status" value="1"/>
</dbReference>
<proteinExistence type="predicted"/>
<evidence type="ECO:0000256" key="1">
    <source>
        <dbReference type="SAM" id="MobiDB-lite"/>
    </source>
</evidence>
<reference evidence="3" key="1">
    <citation type="journal article" date="2013" name="Genome Biol.">
        <title>Reference genomes and transcriptomes of Nicotiana sylvestris and Nicotiana tomentosiformis.</title>
        <authorList>
            <person name="Sierro N."/>
            <person name="Battey J.N."/>
            <person name="Ouadi S."/>
            <person name="Bovet L."/>
            <person name="Goepfert S."/>
            <person name="Bakaher N."/>
            <person name="Peitsch M.C."/>
            <person name="Ivanov N.V."/>
        </authorList>
    </citation>
    <scope>NUCLEOTIDE SEQUENCE [LARGE SCALE GENOMIC DNA]</scope>
</reference>
<dbReference type="Pfam" id="PF10536">
    <property type="entry name" value="PMD"/>
    <property type="match status" value="1"/>
</dbReference>
<dbReference type="RefSeq" id="XP_009796913.1">
    <property type="nucleotide sequence ID" value="XM_009798611.1"/>
</dbReference>
<accession>A0A1U7Y1A0</accession>
<dbReference type="InterPro" id="IPR019557">
    <property type="entry name" value="AminoTfrase-like_pln_mobile"/>
</dbReference>
<feature type="region of interest" description="Disordered" evidence="1">
    <location>
        <begin position="223"/>
        <end position="249"/>
    </location>
</feature>
<reference evidence="4" key="2">
    <citation type="submission" date="2025-08" db="UniProtKB">
        <authorList>
            <consortium name="RefSeq"/>
        </authorList>
    </citation>
    <scope>IDENTIFICATION</scope>
    <source>
        <tissue evidence="4">Leaf</tissue>
    </source>
</reference>
<organism evidence="3 4">
    <name type="scientific">Nicotiana sylvestris</name>
    <name type="common">Wood tobacco</name>
    <name type="synonym">South American tobacco</name>
    <dbReference type="NCBI Taxonomy" id="4096"/>
    <lineage>
        <taxon>Eukaryota</taxon>
        <taxon>Viridiplantae</taxon>
        <taxon>Streptophyta</taxon>
        <taxon>Embryophyta</taxon>
        <taxon>Tracheophyta</taxon>
        <taxon>Spermatophyta</taxon>
        <taxon>Magnoliopsida</taxon>
        <taxon>eudicotyledons</taxon>
        <taxon>Gunneridae</taxon>
        <taxon>Pentapetalae</taxon>
        <taxon>asterids</taxon>
        <taxon>lamiids</taxon>
        <taxon>Solanales</taxon>
        <taxon>Solanaceae</taxon>
        <taxon>Nicotianoideae</taxon>
        <taxon>Nicotianeae</taxon>
        <taxon>Nicotiana</taxon>
    </lineage>
</organism>
<gene>
    <name evidence="4" type="primary">LOC104243430</name>
</gene>
<feature type="domain" description="Aminotransferase-like plant mobile" evidence="2">
    <location>
        <begin position="3"/>
        <end position="218"/>
    </location>
</feature>
<keyword evidence="3" id="KW-1185">Reference proteome</keyword>
<name>A0A1U7Y1A0_NICSY</name>
<evidence type="ECO:0000313" key="3">
    <source>
        <dbReference type="Proteomes" id="UP000189701"/>
    </source>
</evidence>
<evidence type="ECO:0000259" key="2">
    <source>
        <dbReference type="Pfam" id="PF10536"/>
    </source>
</evidence>